<reference evidence="1 2" key="2">
    <citation type="journal article" date="2022" name="Mol. Ecol. Resour.">
        <title>The genomes of chicory, endive, great burdock and yacon provide insights into Asteraceae paleo-polyploidization history and plant inulin production.</title>
        <authorList>
            <person name="Fan W."/>
            <person name="Wang S."/>
            <person name="Wang H."/>
            <person name="Wang A."/>
            <person name="Jiang F."/>
            <person name="Liu H."/>
            <person name="Zhao H."/>
            <person name="Xu D."/>
            <person name="Zhang Y."/>
        </authorList>
    </citation>
    <scope>NUCLEOTIDE SEQUENCE [LARGE SCALE GENOMIC DNA]</scope>
    <source>
        <strain evidence="2">cv. Niubang</strain>
    </source>
</reference>
<dbReference type="Proteomes" id="UP001055879">
    <property type="component" value="Linkage Group LG02"/>
</dbReference>
<sequence>MASSQPQTQRPESNYDASQEQASQIKSTQGTNAEYEFWQTCASDVDEAEVIGFVNCGKDEVGKLGFDRNTISRALLLPTRKEINIRHYVEDSYSEKIVEEDELLDDEVEQKSSLHIDSAE</sequence>
<reference evidence="2" key="1">
    <citation type="journal article" date="2022" name="Mol. Ecol. Resour.">
        <title>The genomes of chicory, endive, great burdock and yacon provide insights into Asteraceae palaeo-polyploidization history and plant inulin production.</title>
        <authorList>
            <person name="Fan W."/>
            <person name="Wang S."/>
            <person name="Wang H."/>
            <person name="Wang A."/>
            <person name="Jiang F."/>
            <person name="Liu H."/>
            <person name="Zhao H."/>
            <person name="Xu D."/>
            <person name="Zhang Y."/>
        </authorList>
    </citation>
    <scope>NUCLEOTIDE SEQUENCE [LARGE SCALE GENOMIC DNA]</scope>
    <source>
        <strain evidence="2">cv. Niubang</strain>
    </source>
</reference>
<organism evidence="1 2">
    <name type="scientific">Arctium lappa</name>
    <name type="common">Greater burdock</name>
    <name type="synonym">Lappa major</name>
    <dbReference type="NCBI Taxonomy" id="4217"/>
    <lineage>
        <taxon>Eukaryota</taxon>
        <taxon>Viridiplantae</taxon>
        <taxon>Streptophyta</taxon>
        <taxon>Embryophyta</taxon>
        <taxon>Tracheophyta</taxon>
        <taxon>Spermatophyta</taxon>
        <taxon>Magnoliopsida</taxon>
        <taxon>eudicotyledons</taxon>
        <taxon>Gunneridae</taxon>
        <taxon>Pentapetalae</taxon>
        <taxon>asterids</taxon>
        <taxon>campanulids</taxon>
        <taxon>Asterales</taxon>
        <taxon>Asteraceae</taxon>
        <taxon>Carduoideae</taxon>
        <taxon>Cardueae</taxon>
        <taxon>Arctiinae</taxon>
        <taxon>Arctium</taxon>
    </lineage>
</organism>
<dbReference type="EMBL" id="CM042048">
    <property type="protein sequence ID" value="KAI3758745.1"/>
    <property type="molecule type" value="Genomic_DNA"/>
</dbReference>
<protein>
    <submittedName>
        <fullName evidence="1">Uncharacterized protein</fullName>
    </submittedName>
</protein>
<name>A0ACB9EIW7_ARCLA</name>
<gene>
    <name evidence="1" type="ORF">L6452_06317</name>
</gene>
<accession>A0ACB9EIW7</accession>
<proteinExistence type="predicted"/>
<evidence type="ECO:0000313" key="2">
    <source>
        <dbReference type="Proteomes" id="UP001055879"/>
    </source>
</evidence>
<comment type="caution">
    <text evidence="1">The sequence shown here is derived from an EMBL/GenBank/DDBJ whole genome shotgun (WGS) entry which is preliminary data.</text>
</comment>
<keyword evidence="2" id="KW-1185">Reference proteome</keyword>
<evidence type="ECO:0000313" key="1">
    <source>
        <dbReference type="EMBL" id="KAI3758745.1"/>
    </source>
</evidence>